<dbReference type="CDD" id="cd00268">
    <property type="entry name" value="DEADc"/>
    <property type="match status" value="1"/>
</dbReference>
<evidence type="ECO:0000259" key="6">
    <source>
        <dbReference type="PROSITE" id="PS51194"/>
    </source>
</evidence>
<keyword evidence="8" id="KW-1185">Reference proteome</keyword>
<evidence type="ECO:0000313" key="7">
    <source>
        <dbReference type="EMBL" id="CAI8005153.1"/>
    </source>
</evidence>
<organism evidence="7 8">
    <name type="scientific">Geodia barretti</name>
    <name type="common">Barrett's horny sponge</name>
    <dbReference type="NCBI Taxonomy" id="519541"/>
    <lineage>
        <taxon>Eukaryota</taxon>
        <taxon>Metazoa</taxon>
        <taxon>Porifera</taxon>
        <taxon>Demospongiae</taxon>
        <taxon>Heteroscleromorpha</taxon>
        <taxon>Tetractinellida</taxon>
        <taxon>Astrophorina</taxon>
        <taxon>Geodiidae</taxon>
        <taxon>Geodia</taxon>
    </lineage>
</organism>
<proteinExistence type="predicted"/>
<dbReference type="InterPro" id="IPR044742">
    <property type="entry name" value="DEAD/DEAH_RhlB"/>
</dbReference>
<dbReference type="InterPro" id="IPR011545">
    <property type="entry name" value="DEAD/DEAH_box_helicase_dom"/>
</dbReference>
<protein>
    <submittedName>
        <fullName evidence="7">Nucleolar RNA helicase 2</fullName>
    </submittedName>
</protein>
<feature type="domain" description="Helicase C-terminal" evidence="6">
    <location>
        <begin position="292"/>
        <end position="418"/>
    </location>
</feature>
<dbReference type="GO" id="GO:0003676">
    <property type="term" value="F:nucleic acid binding"/>
    <property type="evidence" value="ECO:0007669"/>
    <property type="project" value="InterPro"/>
</dbReference>
<dbReference type="Pfam" id="PF00270">
    <property type="entry name" value="DEAD"/>
    <property type="match status" value="1"/>
</dbReference>
<feature type="domain" description="Helicase ATP-binding" evidence="5">
    <location>
        <begin position="78"/>
        <end position="259"/>
    </location>
</feature>
<dbReference type="InterPro" id="IPR001650">
    <property type="entry name" value="Helicase_C-like"/>
</dbReference>
<dbReference type="GO" id="GO:0005524">
    <property type="term" value="F:ATP binding"/>
    <property type="evidence" value="ECO:0007669"/>
    <property type="project" value="UniProtKB-KW"/>
</dbReference>
<dbReference type="SMART" id="SM00487">
    <property type="entry name" value="DEXDc"/>
    <property type="match status" value="1"/>
</dbReference>
<accession>A0AA35W5X1</accession>
<evidence type="ECO:0000256" key="4">
    <source>
        <dbReference type="ARBA" id="ARBA00022840"/>
    </source>
</evidence>
<dbReference type="SUPFAM" id="SSF52540">
    <property type="entry name" value="P-loop containing nucleoside triphosphate hydrolases"/>
    <property type="match status" value="2"/>
</dbReference>
<dbReference type="PROSITE" id="PS51192">
    <property type="entry name" value="HELICASE_ATP_BIND_1"/>
    <property type="match status" value="1"/>
</dbReference>
<dbReference type="GO" id="GO:0005829">
    <property type="term" value="C:cytosol"/>
    <property type="evidence" value="ECO:0007669"/>
    <property type="project" value="TreeGrafter"/>
</dbReference>
<keyword evidence="3 7" id="KW-0347">Helicase</keyword>
<dbReference type="PROSITE" id="PS51194">
    <property type="entry name" value="HELICASE_CTER"/>
    <property type="match status" value="1"/>
</dbReference>
<gene>
    <name evidence="7" type="ORF">GBAR_LOCUS4080</name>
</gene>
<dbReference type="Pfam" id="PF00271">
    <property type="entry name" value="Helicase_C"/>
    <property type="match status" value="1"/>
</dbReference>
<evidence type="ECO:0000256" key="1">
    <source>
        <dbReference type="ARBA" id="ARBA00022741"/>
    </source>
</evidence>
<dbReference type="SMART" id="SM00490">
    <property type="entry name" value="HELICc"/>
    <property type="match status" value="1"/>
</dbReference>
<dbReference type="CDD" id="cd18787">
    <property type="entry name" value="SF2_C_DEAD"/>
    <property type="match status" value="1"/>
</dbReference>
<evidence type="ECO:0000313" key="8">
    <source>
        <dbReference type="Proteomes" id="UP001174909"/>
    </source>
</evidence>
<dbReference type="Gene3D" id="3.40.50.300">
    <property type="entry name" value="P-loop containing nucleotide triphosphate hydrolases"/>
    <property type="match status" value="2"/>
</dbReference>
<dbReference type="PANTHER" id="PTHR47959:SF19">
    <property type="entry name" value="NUCLEOLAR RNA HELICASE 2-A"/>
    <property type="match status" value="1"/>
</dbReference>
<comment type="caution">
    <text evidence="7">The sequence shown here is derived from an EMBL/GenBank/DDBJ whole genome shotgun (WGS) entry which is preliminary data.</text>
</comment>
<reference evidence="7" key="1">
    <citation type="submission" date="2023-03" db="EMBL/GenBank/DDBJ databases">
        <authorList>
            <person name="Steffen K."/>
            <person name="Cardenas P."/>
        </authorList>
    </citation>
    <scope>NUCLEOTIDE SEQUENCE</scope>
</reference>
<dbReference type="Proteomes" id="UP001174909">
    <property type="component" value="Unassembled WGS sequence"/>
</dbReference>
<keyword evidence="4" id="KW-0067">ATP-binding</keyword>
<dbReference type="PANTHER" id="PTHR47959">
    <property type="entry name" value="ATP-DEPENDENT RNA HELICASE RHLE-RELATED"/>
    <property type="match status" value="1"/>
</dbReference>
<keyword evidence="1" id="KW-0547">Nucleotide-binding</keyword>
<dbReference type="GO" id="GO:0016787">
    <property type="term" value="F:hydrolase activity"/>
    <property type="evidence" value="ECO:0007669"/>
    <property type="project" value="UniProtKB-KW"/>
</dbReference>
<dbReference type="AlphaFoldDB" id="A0AA35W5X1"/>
<name>A0AA35W5X1_GEOBA</name>
<evidence type="ECO:0000256" key="3">
    <source>
        <dbReference type="ARBA" id="ARBA00022806"/>
    </source>
</evidence>
<dbReference type="InterPro" id="IPR027417">
    <property type="entry name" value="P-loop_NTPase"/>
</dbReference>
<dbReference type="InterPro" id="IPR050079">
    <property type="entry name" value="DEAD_box_RNA_helicase"/>
</dbReference>
<dbReference type="EMBL" id="CASHTH010000579">
    <property type="protein sequence ID" value="CAI8005153.1"/>
    <property type="molecule type" value="Genomic_DNA"/>
</dbReference>
<evidence type="ECO:0000256" key="2">
    <source>
        <dbReference type="ARBA" id="ARBA00022801"/>
    </source>
</evidence>
<sequence length="418" mass="46606">MTKTKRKCNEDSPVSPKKARTMVETAAPILQECDVEEGAEMKEKQQGKLSRFRIGKATRKVLKEKGIKFLFPIQYFTFDHIYDGKNVIGQARTGTGKTLSFALPILERMSAENGIRSASGRPPCTLVMAPTRELAIQVSEQFKMLAPCGVQVYCIYGGARYEPQESAMKRGIDILVGTPGRILDHMNRGNLNLTSLSHVVLDEADQMLERGFSETVEEILSASYRKDNISLPQMMLFSATVPSWVEDMAKRYMGDDRVVVDLIGKQRVRTAVTVEHKAICCPYQERPTVINDVIQVYSGSHGRTMVFTQTKLDADELAVNPCLSQDARVLHGDIVQKQREVTLKGFREGKFPLLIATDVAARGLDIPEVDLVVQCEPPKVCKLIRALLTLSLHAQEGCGTWFVSLSVCPLCLFWHLAL</sequence>
<evidence type="ECO:0000259" key="5">
    <source>
        <dbReference type="PROSITE" id="PS51192"/>
    </source>
</evidence>
<dbReference type="InterPro" id="IPR014001">
    <property type="entry name" value="Helicase_ATP-bd"/>
</dbReference>
<dbReference type="GO" id="GO:0003724">
    <property type="term" value="F:RNA helicase activity"/>
    <property type="evidence" value="ECO:0007669"/>
    <property type="project" value="TreeGrafter"/>
</dbReference>
<keyword evidence="2" id="KW-0378">Hydrolase</keyword>